<evidence type="ECO:0000256" key="1">
    <source>
        <dbReference type="SAM" id="Phobius"/>
    </source>
</evidence>
<feature type="transmembrane region" description="Helical" evidence="1">
    <location>
        <begin position="329"/>
        <end position="351"/>
    </location>
</feature>
<dbReference type="Proteomes" id="UP000293874">
    <property type="component" value="Unassembled WGS sequence"/>
</dbReference>
<feature type="transmembrane region" description="Helical" evidence="1">
    <location>
        <begin position="129"/>
        <end position="148"/>
    </location>
</feature>
<keyword evidence="1" id="KW-0472">Membrane</keyword>
<sequence length="413" mass="48164">MFTILYIILLTAGFAWLLQRMLKNRTVILSYNELIMVFGVKVLAAAGYGYIFLHYFGGDDTWLFHQQGIEEKNLLFQQTAQFFADFNPFLPFERHATFSAGFRNLLGDWEYNLTVKPQAIFNIFSGGNYYINIVFFSFITFWGHYWFFELLVKNFPAQRKWWFLLIFFFPPVVFWLSGFRGDALLFFFITLTLNRGYHWMKTRSLRSFVWAILGLVGAFIMRAPVPLLAIPALFCVFITVKYRVSPWKVWAPVYAAGILLFFASARISPEKNLPQIVVNKQADFFSLKGNTIYQLDTLTADTRSFITVLPQAALNVFFRPAPWEAKGPLQLVASADILLFWGLVLYILYRNRGDIRFQISQPFLLYLLIFSVSYYIFIGYTVPYPGAIVRYKIIPELFLFTWLTASNNKKLHI</sequence>
<protein>
    <recommendedName>
        <fullName evidence="4">Dolichyl-phosphate-mannose-protein mannosyltransferase</fullName>
    </recommendedName>
</protein>
<feature type="transmembrane region" description="Helical" evidence="1">
    <location>
        <begin position="6"/>
        <end position="22"/>
    </location>
</feature>
<dbReference type="AlphaFoldDB" id="A0A4Q7MRA9"/>
<feature type="transmembrane region" description="Helical" evidence="1">
    <location>
        <begin position="249"/>
        <end position="267"/>
    </location>
</feature>
<proteinExistence type="predicted"/>
<name>A0A4Q7MRA9_9BACT</name>
<feature type="transmembrane region" description="Helical" evidence="1">
    <location>
        <begin position="363"/>
        <end position="382"/>
    </location>
</feature>
<accession>A0A4Q7MRA9</accession>
<keyword evidence="1" id="KW-0812">Transmembrane</keyword>
<feature type="transmembrane region" description="Helical" evidence="1">
    <location>
        <begin position="34"/>
        <end position="56"/>
    </location>
</feature>
<gene>
    <name evidence="2" type="ORF">EV199_5209</name>
</gene>
<reference evidence="2 3" key="1">
    <citation type="submission" date="2019-02" db="EMBL/GenBank/DDBJ databases">
        <title>Genomic Encyclopedia of Type Strains, Phase IV (KMG-IV): sequencing the most valuable type-strain genomes for metagenomic binning, comparative biology and taxonomic classification.</title>
        <authorList>
            <person name="Goeker M."/>
        </authorList>
    </citation>
    <scope>NUCLEOTIDE SEQUENCE [LARGE SCALE GENOMIC DNA]</scope>
    <source>
        <strain evidence="2 3">DSM 18116</strain>
    </source>
</reference>
<feature type="transmembrane region" description="Helical" evidence="1">
    <location>
        <begin position="209"/>
        <end position="237"/>
    </location>
</feature>
<dbReference type="OrthoDB" id="652386at2"/>
<dbReference type="EMBL" id="SGXA01000003">
    <property type="protein sequence ID" value="RZS69372.1"/>
    <property type="molecule type" value="Genomic_DNA"/>
</dbReference>
<organism evidence="2 3">
    <name type="scientific">Pseudobacter ginsenosidimutans</name>
    <dbReference type="NCBI Taxonomy" id="661488"/>
    <lineage>
        <taxon>Bacteria</taxon>
        <taxon>Pseudomonadati</taxon>
        <taxon>Bacteroidota</taxon>
        <taxon>Chitinophagia</taxon>
        <taxon>Chitinophagales</taxon>
        <taxon>Chitinophagaceae</taxon>
        <taxon>Pseudobacter</taxon>
    </lineage>
</organism>
<feature type="transmembrane region" description="Helical" evidence="1">
    <location>
        <begin position="160"/>
        <end position="189"/>
    </location>
</feature>
<keyword evidence="3" id="KW-1185">Reference proteome</keyword>
<dbReference type="RefSeq" id="WP_130543709.1">
    <property type="nucleotide sequence ID" value="NZ_CP042431.1"/>
</dbReference>
<evidence type="ECO:0000313" key="2">
    <source>
        <dbReference type="EMBL" id="RZS69372.1"/>
    </source>
</evidence>
<evidence type="ECO:0008006" key="4">
    <source>
        <dbReference type="Google" id="ProtNLM"/>
    </source>
</evidence>
<evidence type="ECO:0000313" key="3">
    <source>
        <dbReference type="Proteomes" id="UP000293874"/>
    </source>
</evidence>
<keyword evidence="1" id="KW-1133">Transmembrane helix</keyword>
<comment type="caution">
    <text evidence="2">The sequence shown here is derived from an EMBL/GenBank/DDBJ whole genome shotgun (WGS) entry which is preliminary data.</text>
</comment>